<protein>
    <submittedName>
        <fullName evidence="1">Uncharacterized protein</fullName>
    </submittedName>
</protein>
<organism evidence="1 2">
    <name type="scientific">Protea cynaroides</name>
    <dbReference type="NCBI Taxonomy" id="273540"/>
    <lineage>
        <taxon>Eukaryota</taxon>
        <taxon>Viridiplantae</taxon>
        <taxon>Streptophyta</taxon>
        <taxon>Embryophyta</taxon>
        <taxon>Tracheophyta</taxon>
        <taxon>Spermatophyta</taxon>
        <taxon>Magnoliopsida</taxon>
        <taxon>Proteales</taxon>
        <taxon>Proteaceae</taxon>
        <taxon>Protea</taxon>
    </lineage>
</organism>
<evidence type="ECO:0000313" key="1">
    <source>
        <dbReference type="EMBL" id="KAJ4976808.1"/>
    </source>
</evidence>
<dbReference type="EMBL" id="JAMYWD010000003">
    <property type="protein sequence ID" value="KAJ4976808.1"/>
    <property type="molecule type" value="Genomic_DNA"/>
</dbReference>
<reference evidence="1" key="1">
    <citation type="journal article" date="2023" name="Plant J.">
        <title>The genome of the king protea, Protea cynaroides.</title>
        <authorList>
            <person name="Chang J."/>
            <person name="Duong T.A."/>
            <person name="Schoeman C."/>
            <person name="Ma X."/>
            <person name="Roodt D."/>
            <person name="Barker N."/>
            <person name="Li Z."/>
            <person name="Van de Peer Y."/>
            <person name="Mizrachi E."/>
        </authorList>
    </citation>
    <scope>NUCLEOTIDE SEQUENCE</scope>
    <source>
        <tissue evidence="1">Young leaves</tissue>
    </source>
</reference>
<gene>
    <name evidence="1" type="ORF">NE237_001914</name>
</gene>
<name>A0A9Q0KU03_9MAGN</name>
<comment type="caution">
    <text evidence="1">The sequence shown here is derived from an EMBL/GenBank/DDBJ whole genome shotgun (WGS) entry which is preliminary data.</text>
</comment>
<proteinExistence type="predicted"/>
<evidence type="ECO:0000313" key="2">
    <source>
        <dbReference type="Proteomes" id="UP001141806"/>
    </source>
</evidence>
<sequence length="113" mass="12620">MENMKNSDKALQHHAAKQRLFSIHALSPRAELQLAEELKLQMAVQKLHARFYSRSSACSGDWRSHGEPITGKIVICSAQACQHGLGGVGWVETFNSLSRDGTERPKQMDNMND</sequence>
<accession>A0A9Q0KU03</accession>
<dbReference type="AlphaFoldDB" id="A0A9Q0KU03"/>
<dbReference type="Proteomes" id="UP001141806">
    <property type="component" value="Unassembled WGS sequence"/>
</dbReference>
<keyword evidence="2" id="KW-1185">Reference proteome</keyword>